<keyword evidence="7 12" id="KW-0547">Nucleotide-binding</keyword>
<feature type="region of interest" description="Disordered" evidence="13">
    <location>
        <begin position="55"/>
        <end position="75"/>
    </location>
</feature>
<dbReference type="SMART" id="SM00220">
    <property type="entry name" value="S_TKc"/>
    <property type="match status" value="1"/>
</dbReference>
<comment type="subcellular location">
    <subcellularLocation>
        <location evidence="1">Bud neck</location>
    </subcellularLocation>
</comment>
<evidence type="ECO:0000256" key="4">
    <source>
        <dbReference type="ARBA" id="ARBA00022527"/>
    </source>
</evidence>
<keyword evidence="16" id="KW-1185">Reference proteome</keyword>
<dbReference type="PROSITE" id="PS50011">
    <property type="entry name" value="PROTEIN_KINASE_DOM"/>
    <property type="match status" value="1"/>
</dbReference>
<evidence type="ECO:0000256" key="6">
    <source>
        <dbReference type="ARBA" id="ARBA00022679"/>
    </source>
</evidence>
<feature type="compositionally biased region" description="Low complexity" evidence="13">
    <location>
        <begin position="636"/>
        <end position="657"/>
    </location>
</feature>
<evidence type="ECO:0000256" key="2">
    <source>
        <dbReference type="ARBA" id="ARBA00010791"/>
    </source>
</evidence>
<dbReference type="Gene3D" id="1.10.510.10">
    <property type="entry name" value="Transferase(Phosphotransferase) domain 1"/>
    <property type="match status" value="1"/>
</dbReference>
<keyword evidence="5" id="KW-0597">Phosphoprotein</keyword>
<feature type="compositionally biased region" description="Polar residues" evidence="13">
    <location>
        <begin position="986"/>
        <end position="1005"/>
    </location>
</feature>
<dbReference type="GO" id="GO:0005940">
    <property type="term" value="C:septin ring"/>
    <property type="evidence" value="ECO:0007669"/>
    <property type="project" value="UniProtKB-ARBA"/>
</dbReference>
<comment type="caution">
    <text evidence="15">The sequence shown here is derived from an EMBL/GenBank/DDBJ whole genome shotgun (WGS) entry which is preliminary data.</text>
</comment>
<feature type="compositionally biased region" description="Polar residues" evidence="13">
    <location>
        <begin position="694"/>
        <end position="703"/>
    </location>
</feature>
<dbReference type="GO" id="GO:0005524">
    <property type="term" value="F:ATP binding"/>
    <property type="evidence" value="ECO:0007669"/>
    <property type="project" value="UniProtKB-UniRule"/>
</dbReference>
<feature type="region of interest" description="Disordered" evidence="13">
    <location>
        <begin position="886"/>
        <end position="917"/>
    </location>
</feature>
<dbReference type="Pfam" id="PF16797">
    <property type="entry name" value="Fungal_KA1"/>
    <property type="match status" value="1"/>
</dbReference>
<evidence type="ECO:0000256" key="5">
    <source>
        <dbReference type="ARBA" id="ARBA00022553"/>
    </source>
</evidence>
<feature type="region of interest" description="Disordered" evidence="13">
    <location>
        <begin position="1106"/>
        <end position="1126"/>
    </location>
</feature>
<dbReference type="FunFam" id="1.10.510.10:FF:000394">
    <property type="entry name" value="Serine/threonine-protein kinase HSL1"/>
    <property type="match status" value="1"/>
</dbReference>
<name>A0AAD9ICY6_9PEZI</name>
<dbReference type="GO" id="GO:0005935">
    <property type="term" value="C:cellular bud neck"/>
    <property type="evidence" value="ECO:0007669"/>
    <property type="project" value="UniProtKB-SubCell"/>
</dbReference>
<feature type="binding site" evidence="12">
    <location>
        <position position="153"/>
    </location>
    <ligand>
        <name>ATP</name>
        <dbReference type="ChEBI" id="CHEBI:30616"/>
    </ligand>
</feature>
<evidence type="ECO:0000256" key="11">
    <source>
        <dbReference type="ARBA" id="ARBA00048679"/>
    </source>
</evidence>
<dbReference type="GO" id="GO:0004674">
    <property type="term" value="F:protein serine/threonine kinase activity"/>
    <property type="evidence" value="ECO:0007669"/>
    <property type="project" value="UniProtKB-KW"/>
</dbReference>
<feature type="compositionally biased region" description="Polar residues" evidence="13">
    <location>
        <begin position="1035"/>
        <end position="1053"/>
    </location>
</feature>
<reference evidence="15" key="1">
    <citation type="journal article" date="2023" name="Mol. Plant Microbe Interact.">
        <title>Elucidating the Obligate Nature and Biological Capacity of an Invasive Fungal Corn Pathogen.</title>
        <authorList>
            <person name="MacCready J.S."/>
            <person name="Roggenkamp E.M."/>
            <person name="Gdanetz K."/>
            <person name="Chilvers M.I."/>
        </authorList>
    </citation>
    <scope>NUCLEOTIDE SEQUENCE</scope>
    <source>
        <strain evidence="15">PM02</strain>
    </source>
</reference>
<dbReference type="Gene3D" id="3.30.310.220">
    <property type="entry name" value="Fungal kinase associated-1 domain"/>
    <property type="match status" value="1"/>
</dbReference>
<evidence type="ECO:0000256" key="8">
    <source>
        <dbReference type="ARBA" id="ARBA00022777"/>
    </source>
</evidence>
<evidence type="ECO:0000256" key="9">
    <source>
        <dbReference type="ARBA" id="ARBA00022840"/>
    </source>
</evidence>
<comment type="catalytic activity">
    <reaction evidence="10">
        <text>L-threonyl-[protein] + ATP = O-phospho-L-threonyl-[protein] + ADP + H(+)</text>
        <dbReference type="Rhea" id="RHEA:46608"/>
        <dbReference type="Rhea" id="RHEA-COMP:11060"/>
        <dbReference type="Rhea" id="RHEA-COMP:11605"/>
        <dbReference type="ChEBI" id="CHEBI:15378"/>
        <dbReference type="ChEBI" id="CHEBI:30013"/>
        <dbReference type="ChEBI" id="CHEBI:30616"/>
        <dbReference type="ChEBI" id="CHEBI:61977"/>
        <dbReference type="ChEBI" id="CHEBI:456216"/>
        <dbReference type="EC" id="2.7.11.1"/>
    </reaction>
</comment>
<dbReference type="PROSITE" id="PS00107">
    <property type="entry name" value="PROTEIN_KINASE_ATP"/>
    <property type="match status" value="1"/>
</dbReference>
<dbReference type="PANTHER" id="PTHR24346:SF110">
    <property type="entry name" value="NON-SPECIFIC SERINE_THREONINE PROTEIN KINASE"/>
    <property type="match status" value="1"/>
</dbReference>
<evidence type="ECO:0000313" key="16">
    <source>
        <dbReference type="Proteomes" id="UP001217918"/>
    </source>
</evidence>
<dbReference type="Proteomes" id="UP001217918">
    <property type="component" value="Unassembled WGS sequence"/>
</dbReference>
<feature type="compositionally biased region" description="Gly residues" evidence="13">
    <location>
        <begin position="854"/>
        <end position="865"/>
    </location>
</feature>
<dbReference type="InterPro" id="IPR011009">
    <property type="entry name" value="Kinase-like_dom_sf"/>
</dbReference>
<gene>
    <name evidence="15" type="ORF">P8C59_009355</name>
</gene>
<dbReference type="InterPro" id="IPR000719">
    <property type="entry name" value="Prot_kinase_dom"/>
</dbReference>
<protein>
    <recommendedName>
        <fullName evidence="3">non-specific serine/threonine protein kinase</fullName>
        <ecNumber evidence="3">2.7.11.1</ecNumber>
    </recommendedName>
</protein>
<dbReference type="InterPro" id="IPR031850">
    <property type="entry name" value="Fungal_KA1_dom"/>
</dbReference>
<feature type="compositionally biased region" description="Polar residues" evidence="13">
    <location>
        <begin position="734"/>
        <end position="745"/>
    </location>
</feature>
<evidence type="ECO:0000256" key="7">
    <source>
        <dbReference type="ARBA" id="ARBA00022741"/>
    </source>
</evidence>
<dbReference type="EC" id="2.7.11.1" evidence="3"/>
<feature type="compositionally biased region" description="Polar residues" evidence="13">
    <location>
        <begin position="905"/>
        <end position="917"/>
    </location>
</feature>
<dbReference type="AlphaFoldDB" id="A0AAD9ICY6"/>
<evidence type="ECO:0000256" key="3">
    <source>
        <dbReference type="ARBA" id="ARBA00012513"/>
    </source>
</evidence>
<dbReference type="SUPFAM" id="SSF56112">
    <property type="entry name" value="Protein kinase-like (PK-like)"/>
    <property type="match status" value="1"/>
</dbReference>
<feature type="region of interest" description="Disordered" evidence="13">
    <location>
        <begin position="962"/>
        <end position="1066"/>
    </location>
</feature>
<evidence type="ECO:0000256" key="13">
    <source>
        <dbReference type="SAM" id="MobiDB-lite"/>
    </source>
</evidence>
<dbReference type="InterPro" id="IPR008271">
    <property type="entry name" value="Ser/Thr_kinase_AS"/>
</dbReference>
<keyword evidence="6" id="KW-0808">Transferase</keyword>
<accession>A0AAD9ICY6</accession>
<keyword evidence="9 12" id="KW-0067">ATP-binding</keyword>
<comment type="catalytic activity">
    <reaction evidence="11">
        <text>L-seryl-[protein] + ATP = O-phospho-L-seryl-[protein] + ADP + H(+)</text>
        <dbReference type="Rhea" id="RHEA:17989"/>
        <dbReference type="Rhea" id="RHEA-COMP:9863"/>
        <dbReference type="Rhea" id="RHEA-COMP:11604"/>
        <dbReference type="ChEBI" id="CHEBI:15378"/>
        <dbReference type="ChEBI" id="CHEBI:29999"/>
        <dbReference type="ChEBI" id="CHEBI:30616"/>
        <dbReference type="ChEBI" id="CHEBI:83421"/>
        <dbReference type="ChEBI" id="CHEBI:456216"/>
        <dbReference type="EC" id="2.7.11.1"/>
    </reaction>
</comment>
<keyword evidence="4" id="KW-0723">Serine/threonine-protein kinase</keyword>
<evidence type="ECO:0000313" key="15">
    <source>
        <dbReference type="EMBL" id="KAK2075208.1"/>
    </source>
</evidence>
<sequence>MRPPADRQPLAEITGLANVKRLNADEIAKVGEHNIPGNPGPGLRTKYKAPKFVRQQAQSQSQARGGGGGHAMARAEAQERYAEYKRLSAMTQESHASSPDSRRVSSPLSDASAASRIKVFIGPWELGRSLGAGSSARVRKGRHRVTRQLAAVKIVSRKVVMLQQAGSLANLELVDTRTKTRTRTKTTASGGPDADQPRMPLAVEREVAILKLIDHPNIMKLYDIWENREDIYLVTEYVDQGDLFSYINTKGALSEQEAVCYFRQMMRALEYCHSLNICHRDLKPENILLTSDGTVKIADFSMAALQQDPTHQLRTACGSPHYAAPELLRHQRYKGSAADIWSMGVILWAMLSATLPFDDPDMAQMLARAKAGKYRMPDDLSSEARDLLRRILVTQPAQRITMKQMWRHALVKKYDHLDAYLPRAPRELSRDEEIGPIPAQLVDPHILRQLLSLWHAFDEAHVLKQLGSHRLNDQKIFYNLLLKYRDSQTENYNANIPVSKTDFHHMRPTTTWGKRISTCQFTEPRRNGHAGSVSRFTVISNVTEPPEKEQHTDTLRSYDPYNASRTMRTSESQVSHARVVIHRNGPADAAAAAAAAAASSSSLLLRDGTHVSHTYHAYRAPGAHQAKKQKRMNSQRTATSASVSVSARSLRGSVGSLPSSRHGGRVHAGSRYRRGVDFSNMRKPMSNKARSRRSSVSSGQAPASINMAGGDYAATLGRDPYASPRKRAARRDGTTQSMSDMGKTTTRQRKEEREVWTEELKQLGNSIAKDCDEAFGSSLLGPDASEPDVHHEISALSLSLGPSPLERRSENPDVVGGSMVACRPTAHRWDSRPLPPPPPEDASTPSALSRTRGGIIGGGLGGQRGHGTDRRVVTTPLYHQYGKLPAIDESTPRPLDLGRIDKQRNSSAPTPLALSTSKDTKGLDFLAQADRTIWMVTSPTNLESEDQAMACVPEPLKVKKKLPVQPREVTDDEADAVAASAHRGHTNQTSSVSSDWRTVSQSTTAEGPGPKRKVSSWFRRSSKGDVTAVPAKQASVHSQATSDPYRSSSQSTGCPPPVPEPAKRKSFGFPFFKSHKSDFRLSLAGPDYQETASPDQHEGRLTRPAGFATRASPGARSSATVAGSAWEDGEAGGRKIEVHQNWLARLFHIKPATRFMCFVISKRRARQEMAILLREWRKHGIKGVQVDKERNIVFARVASKNALKIKQVEFAIEIMTVIEHGKRNHLALARFTQERGAASSFHKVVDSVSSVFGSRGLLVAERRKCKMMIKTLNAT</sequence>
<organism evidence="15 16">
    <name type="scientific">Phyllachora maydis</name>
    <dbReference type="NCBI Taxonomy" id="1825666"/>
    <lineage>
        <taxon>Eukaryota</taxon>
        <taxon>Fungi</taxon>
        <taxon>Dikarya</taxon>
        <taxon>Ascomycota</taxon>
        <taxon>Pezizomycotina</taxon>
        <taxon>Sordariomycetes</taxon>
        <taxon>Sordariomycetidae</taxon>
        <taxon>Phyllachorales</taxon>
        <taxon>Phyllachoraceae</taxon>
        <taxon>Phyllachora</taxon>
    </lineage>
</organism>
<dbReference type="InterPro" id="IPR017441">
    <property type="entry name" value="Protein_kinase_ATP_BS"/>
</dbReference>
<dbReference type="Pfam" id="PF00069">
    <property type="entry name" value="Pkinase"/>
    <property type="match status" value="1"/>
</dbReference>
<feature type="compositionally biased region" description="Polar residues" evidence="13">
    <location>
        <begin position="89"/>
        <end position="109"/>
    </location>
</feature>
<dbReference type="InterPro" id="IPR043024">
    <property type="entry name" value="KA1_sf_fungal"/>
</dbReference>
<dbReference type="PROSITE" id="PS00108">
    <property type="entry name" value="PROTEIN_KINASE_ST"/>
    <property type="match status" value="1"/>
</dbReference>
<feature type="region of interest" description="Disordered" evidence="13">
    <location>
        <begin position="619"/>
        <end position="668"/>
    </location>
</feature>
<evidence type="ECO:0000256" key="1">
    <source>
        <dbReference type="ARBA" id="ARBA00004266"/>
    </source>
</evidence>
<feature type="domain" description="Protein kinase" evidence="14">
    <location>
        <begin position="124"/>
        <end position="411"/>
    </location>
</feature>
<evidence type="ECO:0000259" key="14">
    <source>
        <dbReference type="PROSITE" id="PS50011"/>
    </source>
</evidence>
<feature type="region of interest" description="Disordered" evidence="13">
    <location>
        <begin position="88"/>
        <end position="109"/>
    </location>
</feature>
<dbReference type="PANTHER" id="PTHR24346">
    <property type="entry name" value="MAP/MICROTUBULE AFFINITY-REGULATING KINASE"/>
    <property type="match status" value="1"/>
</dbReference>
<proteinExistence type="inferred from homology"/>
<evidence type="ECO:0000256" key="10">
    <source>
        <dbReference type="ARBA" id="ARBA00047899"/>
    </source>
</evidence>
<feature type="region of interest" description="Disordered" evidence="13">
    <location>
        <begin position="681"/>
        <end position="754"/>
    </location>
</feature>
<evidence type="ECO:0000256" key="12">
    <source>
        <dbReference type="PROSITE-ProRule" id="PRU10141"/>
    </source>
</evidence>
<keyword evidence="8" id="KW-0418">Kinase</keyword>
<dbReference type="GO" id="GO:0035556">
    <property type="term" value="P:intracellular signal transduction"/>
    <property type="evidence" value="ECO:0007669"/>
    <property type="project" value="TreeGrafter"/>
</dbReference>
<comment type="similarity">
    <text evidence="2">Belongs to the protein kinase superfamily. CAMK Ser/Thr protein kinase family. NIM1 subfamily.</text>
</comment>
<dbReference type="EMBL" id="JAQQPM010000009">
    <property type="protein sequence ID" value="KAK2075208.1"/>
    <property type="molecule type" value="Genomic_DNA"/>
</dbReference>
<feature type="region of interest" description="Disordered" evidence="13">
    <location>
        <begin position="827"/>
        <end position="868"/>
    </location>
</feature>